<reference evidence="9 10" key="1">
    <citation type="submission" date="2015-03" db="EMBL/GenBank/DDBJ databases">
        <title>RNA-seq based gene annotation and comparative genomics of four Zymoseptoria species reveal species-specific pathogenicity related genes and transposable element activity.</title>
        <authorList>
            <person name="Grandaubert J."/>
            <person name="Bhattacharyya A."/>
            <person name="Stukenbrock E.H."/>
        </authorList>
    </citation>
    <scope>NUCLEOTIDE SEQUENCE [LARGE SCALE GENOMIC DNA]</scope>
    <source>
        <strain evidence="9 10">Zb18110</strain>
    </source>
</reference>
<sequence>MDGAHPPCTSNDDFKIKGAASRKDKQTTKPTERIIGGDICTICLEPISERAVATPCNHLTFDFLCLVSWLQEQTTCPLCKAEVKEVQYDWRSPTDWKTYHVLKPKAQAGPSTAADLSASRNVARRRNSAPPPLVDTDPSVERRRGVYRNRTPCLHVGGNSISGYVGFTAAEFSTSPILQSRARTFLRRELQVFTFLDHSPRAGSRDYLMEYIVAVLRSNDVKDSDGKAEELVGEFLGRENARLLLHELEAWLRSPCLRLREWDDVVQYRDDGQGRAKDHG</sequence>
<dbReference type="GO" id="GO:0006513">
    <property type="term" value="P:protein monoubiquitination"/>
    <property type="evidence" value="ECO:0007669"/>
    <property type="project" value="TreeGrafter"/>
</dbReference>
<dbReference type="GO" id="GO:0000209">
    <property type="term" value="P:protein polyubiquitination"/>
    <property type="evidence" value="ECO:0007669"/>
    <property type="project" value="TreeGrafter"/>
</dbReference>
<organism evidence="9 10">
    <name type="scientific">Zymoseptoria brevis</name>
    <dbReference type="NCBI Taxonomy" id="1047168"/>
    <lineage>
        <taxon>Eukaryota</taxon>
        <taxon>Fungi</taxon>
        <taxon>Dikarya</taxon>
        <taxon>Ascomycota</taxon>
        <taxon>Pezizomycotina</taxon>
        <taxon>Dothideomycetes</taxon>
        <taxon>Dothideomycetidae</taxon>
        <taxon>Mycosphaerellales</taxon>
        <taxon>Mycosphaerellaceae</taxon>
        <taxon>Zymoseptoria</taxon>
    </lineage>
</organism>
<evidence type="ECO:0000313" key="10">
    <source>
        <dbReference type="Proteomes" id="UP000033647"/>
    </source>
</evidence>
<dbReference type="EC" id="2.3.2.27" evidence="2"/>
<dbReference type="Proteomes" id="UP000033647">
    <property type="component" value="Unassembled WGS sequence"/>
</dbReference>
<dbReference type="SUPFAM" id="SSF57850">
    <property type="entry name" value="RING/U-box"/>
    <property type="match status" value="1"/>
</dbReference>
<dbReference type="InterPro" id="IPR013083">
    <property type="entry name" value="Znf_RING/FYVE/PHD"/>
</dbReference>
<dbReference type="AlphaFoldDB" id="A0A0F4GNZ9"/>
<protein>
    <recommendedName>
        <fullName evidence="2">RING-type E3 ubiquitin transferase</fullName>
        <ecNumber evidence="2">2.3.2.27</ecNumber>
    </recommendedName>
</protein>
<dbReference type="Gene3D" id="3.30.40.10">
    <property type="entry name" value="Zinc/RING finger domain, C3HC4 (zinc finger)"/>
    <property type="match status" value="1"/>
</dbReference>
<keyword evidence="3" id="KW-0808">Transferase</keyword>
<dbReference type="SMART" id="SM00184">
    <property type="entry name" value="RING"/>
    <property type="match status" value="1"/>
</dbReference>
<evidence type="ECO:0000256" key="4">
    <source>
        <dbReference type="ARBA" id="ARBA00023015"/>
    </source>
</evidence>
<dbReference type="GO" id="GO:0061630">
    <property type="term" value="F:ubiquitin protein ligase activity"/>
    <property type="evidence" value="ECO:0007669"/>
    <property type="project" value="UniProtKB-EC"/>
</dbReference>
<feature type="domain" description="RING-type" evidence="8">
    <location>
        <begin position="40"/>
        <end position="80"/>
    </location>
</feature>
<comment type="caution">
    <text evidence="9">The sequence shown here is derived from an EMBL/GenBank/DDBJ whole genome shotgun (WGS) entry which is preliminary data.</text>
</comment>
<dbReference type="InterPro" id="IPR001841">
    <property type="entry name" value="Znf_RING"/>
</dbReference>
<evidence type="ECO:0000256" key="7">
    <source>
        <dbReference type="SAM" id="MobiDB-lite"/>
    </source>
</evidence>
<accession>A0A0F4GNZ9</accession>
<evidence type="ECO:0000256" key="2">
    <source>
        <dbReference type="ARBA" id="ARBA00012483"/>
    </source>
</evidence>
<evidence type="ECO:0000313" key="9">
    <source>
        <dbReference type="EMBL" id="KJX98802.1"/>
    </source>
</evidence>
<evidence type="ECO:0000259" key="8">
    <source>
        <dbReference type="PROSITE" id="PS50089"/>
    </source>
</evidence>
<keyword evidence="5" id="KW-0804">Transcription</keyword>
<dbReference type="PROSITE" id="PS50089">
    <property type="entry name" value="ZF_RING_2"/>
    <property type="match status" value="1"/>
</dbReference>
<dbReference type="GO" id="GO:0008270">
    <property type="term" value="F:zinc ion binding"/>
    <property type="evidence" value="ECO:0007669"/>
    <property type="project" value="UniProtKB-KW"/>
</dbReference>
<keyword evidence="6" id="KW-0862">Zinc</keyword>
<evidence type="ECO:0000256" key="5">
    <source>
        <dbReference type="ARBA" id="ARBA00023163"/>
    </source>
</evidence>
<evidence type="ECO:0000256" key="6">
    <source>
        <dbReference type="PROSITE-ProRule" id="PRU00175"/>
    </source>
</evidence>
<comment type="catalytic activity">
    <reaction evidence="1">
        <text>S-ubiquitinyl-[E2 ubiquitin-conjugating enzyme]-L-cysteine + [acceptor protein]-L-lysine = [E2 ubiquitin-conjugating enzyme]-L-cysteine + N(6)-ubiquitinyl-[acceptor protein]-L-lysine.</text>
        <dbReference type="EC" id="2.3.2.27"/>
    </reaction>
</comment>
<gene>
    <name evidence="9" type="ORF">TI39_contig391g00017</name>
</gene>
<dbReference type="STRING" id="1047168.A0A0F4GNZ9"/>
<proteinExistence type="predicted"/>
<dbReference type="Pfam" id="PF13639">
    <property type="entry name" value="zf-RING_2"/>
    <property type="match status" value="1"/>
</dbReference>
<evidence type="ECO:0000256" key="1">
    <source>
        <dbReference type="ARBA" id="ARBA00000900"/>
    </source>
</evidence>
<keyword evidence="4" id="KW-0805">Transcription regulation</keyword>
<keyword evidence="6" id="KW-0479">Metal-binding</keyword>
<dbReference type="EMBL" id="LAFY01000383">
    <property type="protein sequence ID" value="KJX98802.1"/>
    <property type="molecule type" value="Genomic_DNA"/>
</dbReference>
<feature type="region of interest" description="Disordered" evidence="7">
    <location>
        <begin position="1"/>
        <end position="30"/>
    </location>
</feature>
<evidence type="ECO:0000256" key="3">
    <source>
        <dbReference type="ARBA" id="ARBA00022679"/>
    </source>
</evidence>
<dbReference type="PANTHER" id="PTHR46077">
    <property type="entry name" value="E3 UBIQUITIN-PROTEIN LIGASE TOPORS"/>
    <property type="match status" value="1"/>
</dbReference>
<dbReference type="PANTHER" id="PTHR46077:SF1">
    <property type="entry name" value="TOP1 BINDING ARGININE_SERINE RICH PROTEIN, E3 UBIQUITIN LIGASE"/>
    <property type="match status" value="1"/>
</dbReference>
<feature type="compositionally biased region" description="Basic and acidic residues" evidence="7">
    <location>
        <begin position="12"/>
        <end position="30"/>
    </location>
</feature>
<dbReference type="OrthoDB" id="21204at2759"/>
<name>A0A0F4GNZ9_9PEZI</name>
<keyword evidence="6" id="KW-0863">Zinc-finger</keyword>
<keyword evidence="10" id="KW-1185">Reference proteome</keyword>
<feature type="region of interest" description="Disordered" evidence="7">
    <location>
        <begin position="110"/>
        <end position="141"/>
    </location>
</feature>